<dbReference type="Gene3D" id="2.40.50.140">
    <property type="entry name" value="Nucleic acid-binding proteins"/>
    <property type="match status" value="2"/>
</dbReference>
<dbReference type="GO" id="GO:0032210">
    <property type="term" value="P:regulation of telomere maintenance via telomerase"/>
    <property type="evidence" value="ECO:0007669"/>
    <property type="project" value="TreeGrafter"/>
</dbReference>
<evidence type="ECO:0000313" key="11">
    <source>
        <dbReference type="EMBL" id="KLU92125.1"/>
    </source>
</evidence>
<comment type="similarity">
    <text evidence="3">Belongs to the telombin family.</text>
</comment>
<accession>A0A0C4EEA3</accession>
<dbReference type="InterPro" id="IPR032042">
    <property type="entry name" value="POT1PC"/>
</dbReference>
<dbReference type="PANTHER" id="PTHR14513:SF0">
    <property type="entry name" value="PROTECTION OF TELOMERES PROTEIN 1"/>
    <property type="match status" value="1"/>
</dbReference>
<reference evidence="11" key="1">
    <citation type="submission" date="2010-05" db="EMBL/GenBank/DDBJ databases">
        <title>The Genome Sequence of Magnaporthe poae strain ATCC 64411.</title>
        <authorList>
            <consortium name="The Broad Institute Genome Sequencing Platform"/>
            <consortium name="Broad Institute Genome Sequencing Center for Infectious Disease"/>
            <person name="Ma L.-J."/>
            <person name="Dead R."/>
            <person name="Young S."/>
            <person name="Zeng Q."/>
            <person name="Koehrsen M."/>
            <person name="Alvarado L."/>
            <person name="Berlin A."/>
            <person name="Chapman S.B."/>
            <person name="Chen Z."/>
            <person name="Freedman E."/>
            <person name="Gellesch M."/>
            <person name="Goldberg J."/>
            <person name="Griggs A."/>
            <person name="Gujja S."/>
            <person name="Heilman E.R."/>
            <person name="Heiman D."/>
            <person name="Hepburn T."/>
            <person name="Howarth C."/>
            <person name="Jen D."/>
            <person name="Larson L."/>
            <person name="Mehta T."/>
            <person name="Neiman D."/>
            <person name="Pearson M."/>
            <person name="Roberts A."/>
            <person name="Saif S."/>
            <person name="Shea T."/>
            <person name="Shenoy N."/>
            <person name="Sisk P."/>
            <person name="Stolte C."/>
            <person name="Sykes S."/>
            <person name="Walk T."/>
            <person name="White J."/>
            <person name="Yandava C."/>
            <person name="Haas B."/>
            <person name="Nusbaum C."/>
            <person name="Birren B."/>
        </authorList>
    </citation>
    <scope>NUCLEOTIDE SEQUENCE</scope>
    <source>
        <strain evidence="11">ATCC 64411</strain>
    </source>
</reference>
<reference evidence="12" key="5">
    <citation type="submission" date="2015-06" db="UniProtKB">
        <authorList>
            <consortium name="EnsemblFungi"/>
        </authorList>
    </citation>
    <scope>IDENTIFICATION</scope>
    <source>
        <strain evidence="12">ATCC 64411</strain>
    </source>
</reference>
<dbReference type="EMBL" id="GL876979">
    <property type="protein sequence ID" value="KLU92125.1"/>
    <property type="molecule type" value="Genomic_DNA"/>
</dbReference>
<dbReference type="GO" id="GO:0098505">
    <property type="term" value="F:G-rich strand telomeric DNA binding"/>
    <property type="evidence" value="ECO:0007669"/>
    <property type="project" value="TreeGrafter"/>
</dbReference>
<feature type="region of interest" description="Disordered" evidence="9">
    <location>
        <begin position="349"/>
        <end position="453"/>
    </location>
</feature>
<evidence type="ECO:0000256" key="8">
    <source>
        <dbReference type="ARBA" id="ARBA00023242"/>
    </source>
</evidence>
<feature type="compositionally biased region" description="Gly residues" evidence="9">
    <location>
        <begin position="380"/>
        <end position="392"/>
    </location>
</feature>
<evidence type="ECO:0000256" key="5">
    <source>
        <dbReference type="ARBA" id="ARBA00022454"/>
    </source>
</evidence>
<dbReference type="InterPro" id="IPR012340">
    <property type="entry name" value="NA-bd_OB-fold"/>
</dbReference>
<evidence type="ECO:0000256" key="9">
    <source>
        <dbReference type="SAM" id="MobiDB-lite"/>
    </source>
</evidence>
<reference evidence="11" key="3">
    <citation type="submission" date="2011-03" db="EMBL/GenBank/DDBJ databases">
        <title>Annotation of Magnaporthe poae ATCC 64411.</title>
        <authorList>
            <person name="Ma L.-J."/>
            <person name="Dead R."/>
            <person name="Young S.K."/>
            <person name="Zeng Q."/>
            <person name="Gargeya S."/>
            <person name="Fitzgerald M."/>
            <person name="Haas B."/>
            <person name="Abouelleil A."/>
            <person name="Alvarado L."/>
            <person name="Arachchi H.M."/>
            <person name="Berlin A."/>
            <person name="Brown A."/>
            <person name="Chapman S.B."/>
            <person name="Chen Z."/>
            <person name="Dunbar C."/>
            <person name="Freedman E."/>
            <person name="Gearin G."/>
            <person name="Gellesch M."/>
            <person name="Goldberg J."/>
            <person name="Griggs A."/>
            <person name="Gujja S."/>
            <person name="Heiman D."/>
            <person name="Howarth C."/>
            <person name="Larson L."/>
            <person name="Lui A."/>
            <person name="MacDonald P.J.P."/>
            <person name="Mehta T."/>
            <person name="Montmayeur A."/>
            <person name="Murphy C."/>
            <person name="Neiman D."/>
            <person name="Pearson M."/>
            <person name="Priest M."/>
            <person name="Roberts A."/>
            <person name="Saif S."/>
            <person name="Shea T."/>
            <person name="Shenoy N."/>
            <person name="Sisk P."/>
            <person name="Stolte C."/>
            <person name="Sykes S."/>
            <person name="Yandava C."/>
            <person name="Wortman J."/>
            <person name="Nusbaum C."/>
            <person name="Birren B."/>
        </authorList>
    </citation>
    <scope>NUCLEOTIDE SEQUENCE</scope>
    <source>
        <strain evidence="11">ATCC 64411</strain>
    </source>
</reference>
<dbReference type="VEuPathDB" id="FungiDB:MAPG_11072"/>
<reference evidence="13" key="2">
    <citation type="submission" date="2010-05" db="EMBL/GenBank/DDBJ databases">
        <title>The genome sequence of Magnaporthe poae strain ATCC 64411.</title>
        <authorList>
            <person name="Ma L.-J."/>
            <person name="Dead R."/>
            <person name="Young S."/>
            <person name="Zeng Q."/>
            <person name="Koehrsen M."/>
            <person name="Alvarado L."/>
            <person name="Berlin A."/>
            <person name="Chapman S.B."/>
            <person name="Chen Z."/>
            <person name="Freedman E."/>
            <person name="Gellesch M."/>
            <person name="Goldberg J."/>
            <person name="Griggs A."/>
            <person name="Gujja S."/>
            <person name="Heilman E.R."/>
            <person name="Heiman D."/>
            <person name="Hepburn T."/>
            <person name="Howarth C."/>
            <person name="Jen D."/>
            <person name="Larson L."/>
            <person name="Mehta T."/>
            <person name="Neiman D."/>
            <person name="Pearson M."/>
            <person name="Roberts A."/>
            <person name="Saif S."/>
            <person name="Shea T."/>
            <person name="Shenoy N."/>
            <person name="Sisk P."/>
            <person name="Stolte C."/>
            <person name="Sykes S."/>
            <person name="Walk T."/>
            <person name="White J."/>
            <person name="Yandava C."/>
            <person name="Haas B."/>
            <person name="Nusbaum C."/>
            <person name="Birren B."/>
        </authorList>
    </citation>
    <scope>NUCLEOTIDE SEQUENCE [LARGE SCALE GENOMIC DNA]</scope>
    <source>
        <strain evidence="13">ATCC 64411 / 73-15</strain>
    </source>
</reference>
<proteinExistence type="inferred from homology"/>
<dbReference type="eggNOG" id="KOG4757">
    <property type="taxonomic scope" value="Eukaryota"/>
</dbReference>
<keyword evidence="7" id="KW-0238">DNA-binding</keyword>
<dbReference type="OrthoDB" id="2186770at2759"/>
<dbReference type="GO" id="GO:0010521">
    <property type="term" value="F:telomerase inhibitor activity"/>
    <property type="evidence" value="ECO:0007669"/>
    <property type="project" value="TreeGrafter"/>
</dbReference>
<dbReference type="Pfam" id="PF02765">
    <property type="entry name" value="POT1"/>
    <property type="match status" value="1"/>
</dbReference>
<feature type="domain" description="Telomeric single stranded DNA binding POT1/Cdc13" evidence="10">
    <location>
        <begin position="17"/>
        <end position="158"/>
    </location>
</feature>
<dbReference type="Proteomes" id="UP000011715">
    <property type="component" value="Unassembled WGS sequence"/>
</dbReference>
<organism evidence="12 13">
    <name type="scientific">Magnaporthiopsis poae (strain ATCC 64411 / 73-15)</name>
    <name type="common">Kentucky bluegrass fungus</name>
    <name type="synonym">Magnaporthe poae</name>
    <dbReference type="NCBI Taxonomy" id="644358"/>
    <lineage>
        <taxon>Eukaryota</taxon>
        <taxon>Fungi</taxon>
        <taxon>Dikarya</taxon>
        <taxon>Ascomycota</taxon>
        <taxon>Pezizomycotina</taxon>
        <taxon>Sordariomycetes</taxon>
        <taxon>Sordariomycetidae</taxon>
        <taxon>Magnaporthales</taxon>
        <taxon>Magnaporthaceae</taxon>
        <taxon>Magnaporthiopsis</taxon>
    </lineage>
</organism>
<keyword evidence="13" id="KW-1185">Reference proteome</keyword>
<protein>
    <recommendedName>
        <fullName evidence="4">Protection of telomeres protein 1</fullName>
    </recommendedName>
</protein>
<name>A0A0C4EEA3_MAGP6</name>
<dbReference type="InterPro" id="IPR011564">
    <property type="entry name" value="Telomer_end-bd_POT1/Cdc13"/>
</dbReference>
<dbReference type="OMA" id="WEPHASF"/>
<dbReference type="PANTHER" id="PTHR14513">
    <property type="entry name" value="PROTECTION OF TELOMERES 1"/>
    <property type="match status" value="1"/>
</dbReference>
<dbReference type="EnsemblFungi" id="MAPG_11072T0">
    <property type="protein sequence ID" value="MAPG_11072T0"/>
    <property type="gene ID" value="MAPG_11072"/>
</dbReference>
<dbReference type="STRING" id="644358.A0A0C4EEA3"/>
<dbReference type="SUPFAM" id="SSF50249">
    <property type="entry name" value="Nucleic acid-binding proteins"/>
    <property type="match status" value="2"/>
</dbReference>
<keyword evidence="8" id="KW-0539">Nucleus</keyword>
<dbReference type="GO" id="GO:0016233">
    <property type="term" value="P:telomere capping"/>
    <property type="evidence" value="ECO:0007669"/>
    <property type="project" value="TreeGrafter"/>
</dbReference>
<evidence type="ECO:0000256" key="7">
    <source>
        <dbReference type="ARBA" id="ARBA00023125"/>
    </source>
</evidence>
<evidence type="ECO:0000313" key="13">
    <source>
        <dbReference type="Proteomes" id="UP000011715"/>
    </source>
</evidence>
<feature type="compositionally biased region" description="Basic residues" evidence="9">
    <location>
        <begin position="349"/>
        <end position="363"/>
    </location>
</feature>
<evidence type="ECO:0000259" key="10">
    <source>
        <dbReference type="SMART" id="SM00976"/>
    </source>
</evidence>
<evidence type="ECO:0000256" key="6">
    <source>
        <dbReference type="ARBA" id="ARBA00022895"/>
    </source>
</evidence>
<reference evidence="12" key="4">
    <citation type="journal article" date="2015" name="G3 (Bethesda)">
        <title>Genome sequences of three phytopathogenic species of the Magnaporthaceae family of fungi.</title>
        <authorList>
            <person name="Okagaki L.H."/>
            <person name="Nunes C.C."/>
            <person name="Sailsbery J."/>
            <person name="Clay B."/>
            <person name="Brown D."/>
            <person name="John T."/>
            <person name="Oh Y."/>
            <person name="Young N."/>
            <person name="Fitzgerald M."/>
            <person name="Haas B.J."/>
            <person name="Zeng Q."/>
            <person name="Young S."/>
            <person name="Adiconis X."/>
            <person name="Fan L."/>
            <person name="Levin J.Z."/>
            <person name="Mitchell T.K."/>
            <person name="Okubara P.A."/>
            <person name="Farman M.L."/>
            <person name="Kohn L.M."/>
            <person name="Birren B."/>
            <person name="Ma L.-J."/>
            <person name="Dean R.A."/>
        </authorList>
    </citation>
    <scope>NUCLEOTIDE SEQUENCE</scope>
    <source>
        <strain evidence="12">ATCC 64411 / 73-15</strain>
    </source>
</reference>
<sequence length="718" mass="79048">MHSAPPPPKGLVSIQAVLDEDGVKAGNMVNLAGIVKDCRLPIPTRGSDFKMEITLFDLSTEDDRRDIRLSIFRPQDKMPDVKLADVVLLSSVKVQNWSGNQGLITHHSTTLNVYEGARIPKPPADASVALKKKAGDKTKTYGKKESEYVSYLYHSVDKYSLPTVEEFQEMTNKSLNVVGKFSTLDKIMVDKFHDLVVQVVRPPYNLGDKVTLWVTDYTVNNAFFDHVSGDSGGLSGDGSRDGDPYGYTSKFCVATSDSSPAWLGPFGKMSLQVSCWEPHATFLLHNVKDGAWVSLRNVNIKFGRNGQNLEGFMRGDRDEYRFKDGVCVTILETGPDRDSLDPRLVEALKRKRDHEKKERKAGRQTKNGLAATPDARKGQRVGGGQNGSGGAGFVATGVKRKNEEDKPKSKSKLKREKRKANARAAERLEKLKSGQLQDSGPVREPTPSAPDEIEESSAIELNPLVKCEAFGQKASTISEILQVHHAAFDVGKGERTAKKLPFVNLKYRAEVRVVDFFPCKLEDFAVRRKISEYDALSDDEDGGESSDGSSVSSGYGGNGGTYVWEWRFTLVLEDAVAESKGGSPVRMEVLVDKLEGQCLTGLDPEDLRANPEQLSELREKMFGLWGNLEELKRARLDRLDAKKRLQENLPPPCSDADSVPGAGDEEQLSNLPFSCCIKQYGVKTKTNKGNEANAGKGHKWTRVFALFGTKISPGSLGV</sequence>
<evidence type="ECO:0000313" key="12">
    <source>
        <dbReference type="EnsemblFungi" id="MAPG_11072T0"/>
    </source>
</evidence>
<dbReference type="GO" id="GO:0000783">
    <property type="term" value="C:nuclear telomere cap complex"/>
    <property type="evidence" value="ECO:0007669"/>
    <property type="project" value="TreeGrafter"/>
</dbReference>
<evidence type="ECO:0000256" key="3">
    <source>
        <dbReference type="ARBA" id="ARBA00008442"/>
    </source>
</evidence>
<keyword evidence="5" id="KW-0158">Chromosome</keyword>
<dbReference type="FunFam" id="2.40.50.140:FF:000303">
    <property type="entry name" value="Protection of telomeres protein 1"/>
    <property type="match status" value="1"/>
</dbReference>
<comment type="subcellular location">
    <subcellularLocation>
        <location evidence="2">Chromosome</location>
        <location evidence="2">Telomere</location>
    </subcellularLocation>
    <subcellularLocation>
        <location evidence="1">Nucleus</location>
    </subcellularLocation>
</comment>
<dbReference type="AlphaFoldDB" id="A0A0C4EEA3"/>
<keyword evidence="6" id="KW-0779">Telomere</keyword>
<gene>
    <name evidence="11" type="ORF">MAPG_11072</name>
</gene>
<dbReference type="SMART" id="SM00976">
    <property type="entry name" value="Telo_bind"/>
    <property type="match status" value="1"/>
</dbReference>
<feature type="compositionally biased region" description="Basic residues" evidence="9">
    <location>
        <begin position="409"/>
        <end position="421"/>
    </location>
</feature>
<dbReference type="EMBL" id="ADBL01002722">
    <property type="status" value="NOT_ANNOTATED_CDS"/>
    <property type="molecule type" value="Genomic_DNA"/>
</dbReference>
<dbReference type="Pfam" id="PF16686">
    <property type="entry name" value="POT1PC"/>
    <property type="match status" value="1"/>
</dbReference>
<evidence type="ECO:0000256" key="2">
    <source>
        <dbReference type="ARBA" id="ARBA00004574"/>
    </source>
</evidence>
<dbReference type="InterPro" id="IPR028389">
    <property type="entry name" value="POT1"/>
</dbReference>
<evidence type="ECO:0000256" key="4">
    <source>
        <dbReference type="ARBA" id="ARBA00015253"/>
    </source>
</evidence>
<evidence type="ECO:0000256" key="1">
    <source>
        <dbReference type="ARBA" id="ARBA00004123"/>
    </source>
</evidence>